<sequence>MSDSVTDPVPPLDRALERLSKIAERSGQDAGEARAEGEALAAAVAESSPRAHVDWSRRTGRAELPADQQAQAFFDAASRGRKWRSAPTLLLSRLVAGRSTEASEYAEALAAVTAAACDLGAGGMRVVGNASVAASVQLGAVRPKAPVPSPPDPAPTEAPVTEPATGPVNPILSALRLTGTNLSELAQPLLRRMEQLDRQRSTGSSLDLQPGDPLLPVLPDPSAAQQPAPAQPSANPTTGAVAQPQTEAATEAAVATEPEEEPKSLDELLAELDELTGLAEVKSEIHRQVAMLRIEGLRSKAGLGSPTITRHLVFVGNPGTGKTTVARLVGGIYRALGVLSKGQLIEVDRSELVAGYLGQTAMKTAEVVKSAIGGVLFIDEAYSLSGDQNGPPDQYGKEAIDTLVKEMEDNRDDLVLIVAGYPEPMAGFISRNPGLSSRFRTTIEFADYSDEELLDIFTSMAEEADYDVTDRCRKRFAMILAITPRGPSFGNARFARNHLEAAIGRHAWRLRDIDEPTLEQLRALEPEDLDDHADEEAPTRTEPVEVPGQIDPSTSSGNEGTSSGHEGGSSDDPTKEDQR</sequence>
<feature type="region of interest" description="Disordered" evidence="4">
    <location>
        <begin position="23"/>
        <end position="53"/>
    </location>
</feature>
<dbReference type="FunFam" id="3.40.50.300:FF:000216">
    <property type="entry name" value="Type VII secretion ATPase EccA"/>
    <property type="match status" value="1"/>
</dbReference>
<dbReference type="GO" id="GO:0005524">
    <property type="term" value="F:ATP binding"/>
    <property type="evidence" value="ECO:0007669"/>
    <property type="project" value="UniProtKB-KW"/>
</dbReference>
<feature type="compositionally biased region" description="Basic and acidic residues" evidence="4">
    <location>
        <begin position="23"/>
        <end position="37"/>
    </location>
</feature>
<dbReference type="InterPro" id="IPR003593">
    <property type="entry name" value="AAA+_ATPase"/>
</dbReference>
<dbReference type="SUPFAM" id="SSF52540">
    <property type="entry name" value="P-loop containing nucleoside triphosphate hydrolases"/>
    <property type="match status" value="1"/>
</dbReference>
<evidence type="ECO:0000256" key="2">
    <source>
        <dbReference type="ARBA" id="ARBA00022741"/>
    </source>
</evidence>
<dbReference type="PANTHER" id="PTHR43392:SF2">
    <property type="entry name" value="AAA-TYPE ATPASE FAMILY PROTEIN _ ANKYRIN REPEAT FAMILY PROTEIN"/>
    <property type="match status" value="1"/>
</dbReference>
<protein>
    <recommendedName>
        <fullName evidence="5">AAA+ ATPase domain-containing protein</fullName>
    </recommendedName>
</protein>
<dbReference type="CDD" id="cd00009">
    <property type="entry name" value="AAA"/>
    <property type="match status" value="1"/>
</dbReference>
<feature type="region of interest" description="Disordered" evidence="4">
    <location>
        <begin position="196"/>
        <end position="263"/>
    </location>
</feature>
<accession>A0A7Y9IEU5</accession>
<feature type="domain" description="AAA+ ATPase" evidence="5">
    <location>
        <begin position="308"/>
        <end position="449"/>
    </location>
</feature>
<dbReference type="InterPro" id="IPR003959">
    <property type="entry name" value="ATPase_AAA_core"/>
</dbReference>
<feature type="compositionally biased region" description="Pro residues" evidence="4">
    <location>
        <begin position="145"/>
        <end position="156"/>
    </location>
</feature>
<evidence type="ECO:0000256" key="3">
    <source>
        <dbReference type="ARBA" id="ARBA00022840"/>
    </source>
</evidence>
<dbReference type="Gene3D" id="1.10.8.60">
    <property type="match status" value="1"/>
</dbReference>
<dbReference type="Proteomes" id="UP000569914">
    <property type="component" value="Unassembled WGS sequence"/>
</dbReference>
<dbReference type="InterPro" id="IPR027417">
    <property type="entry name" value="P-loop_NTPase"/>
</dbReference>
<reference evidence="6 7" key="1">
    <citation type="submission" date="2020-07" db="EMBL/GenBank/DDBJ databases">
        <title>Sequencing the genomes of 1000 actinobacteria strains.</title>
        <authorList>
            <person name="Klenk H.-P."/>
        </authorList>
    </citation>
    <scope>NUCLEOTIDE SEQUENCE [LARGE SCALE GENOMIC DNA]</scope>
    <source>
        <strain evidence="6 7">DSM 22083</strain>
    </source>
</reference>
<dbReference type="AlphaFoldDB" id="A0A7Y9IEU5"/>
<dbReference type="Gene3D" id="3.40.50.300">
    <property type="entry name" value="P-loop containing nucleotide triphosphate hydrolases"/>
    <property type="match status" value="1"/>
</dbReference>
<dbReference type="PANTHER" id="PTHR43392">
    <property type="entry name" value="AAA-TYPE ATPASE FAMILY PROTEIN / ANKYRIN REPEAT FAMILY PROTEIN"/>
    <property type="match status" value="1"/>
</dbReference>
<name>A0A7Y9IEU5_9ACTN</name>
<evidence type="ECO:0000313" key="7">
    <source>
        <dbReference type="Proteomes" id="UP000569914"/>
    </source>
</evidence>
<dbReference type="RefSeq" id="WP_179757762.1">
    <property type="nucleotide sequence ID" value="NZ_JACCBU010000001.1"/>
</dbReference>
<feature type="compositionally biased region" description="Low complexity" evidence="4">
    <location>
        <begin position="204"/>
        <end position="256"/>
    </location>
</feature>
<dbReference type="EMBL" id="JACCBU010000001">
    <property type="protein sequence ID" value="NYE75218.1"/>
    <property type="molecule type" value="Genomic_DNA"/>
</dbReference>
<feature type="compositionally biased region" description="Low complexity" evidence="4">
    <location>
        <begin position="157"/>
        <end position="167"/>
    </location>
</feature>
<comment type="similarity">
    <text evidence="1">Belongs to the CbxX/CfxQ family.</text>
</comment>
<dbReference type="Pfam" id="PF00004">
    <property type="entry name" value="AAA"/>
    <property type="match status" value="1"/>
</dbReference>
<evidence type="ECO:0000256" key="4">
    <source>
        <dbReference type="SAM" id="MobiDB-lite"/>
    </source>
</evidence>
<dbReference type="GO" id="GO:0016887">
    <property type="term" value="F:ATP hydrolysis activity"/>
    <property type="evidence" value="ECO:0007669"/>
    <property type="project" value="InterPro"/>
</dbReference>
<evidence type="ECO:0000256" key="1">
    <source>
        <dbReference type="ARBA" id="ARBA00010378"/>
    </source>
</evidence>
<dbReference type="Pfam" id="PF17866">
    <property type="entry name" value="AAA_lid_6"/>
    <property type="match status" value="1"/>
</dbReference>
<dbReference type="InterPro" id="IPR050773">
    <property type="entry name" value="CbxX/CfxQ_RuBisCO_ESX"/>
</dbReference>
<feature type="compositionally biased region" description="Low complexity" evidence="4">
    <location>
        <begin position="38"/>
        <end position="48"/>
    </location>
</feature>
<dbReference type="PRINTS" id="PR00819">
    <property type="entry name" value="CBXCFQXSUPER"/>
</dbReference>
<organism evidence="6 7">
    <name type="scientific">Microlunatus parietis</name>
    <dbReference type="NCBI Taxonomy" id="682979"/>
    <lineage>
        <taxon>Bacteria</taxon>
        <taxon>Bacillati</taxon>
        <taxon>Actinomycetota</taxon>
        <taxon>Actinomycetes</taxon>
        <taxon>Propionibacteriales</taxon>
        <taxon>Propionibacteriaceae</taxon>
        <taxon>Microlunatus</taxon>
    </lineage>
</organism>
<comment type="caution">
    <text evidence="6">The sequence shown here is derived from an EMBL/GenBank/DDBJ whole genome shotgun (WGS) entry which is preliminary data.</text>
</comment>
<feature type="compositionally biased region" description="Low complexity" evidence="4">
    <location>
        <begin position="553"/>
        <end position="564"/>
    </location>
</feature>
<keyword evidence="2" id="KW-0547">Nucleotide-binding</keyword>
<feature type="region of interest" description="Disordered" evidence="4">
    <location>
        <begin position="525"/>
        <end position="579"/>
    </location>
</feature>
<dbReference type="InterPro" id="IPR041627">
    <property type="entry name" value="AAA_lid_6"/>
</dbReference>
<dbReference type="SMART" id="SM00382">
    <property type="entry name" value="AAA"/>
    <property type="match status" value="1"/>
</dbReference>
<dbReference type="InterPro" id="IPR000641">
    <property type="entry name" value="CbxX/CfxQ"/>
</dbReference>
<gene>
    <name evidence="6" type="ORF">BKA15_006547</name>
</gene>
<keyword evidence="7" id="KW-1185">Reference proteome</keyword>
<evidence type="ECO:0000313" key="6">
    <source>
        <dbReference type="EMBL" id="NYE75218.1"/>
    </source>
</evidence>
<evidence type="ECO:0000259" key="5">
    <source>
        <dbReference type="SMART" id="SM00382"/>
    </source>
</evidence>
<proteinExistence type="inferred from homology"/>
<feature type="region of interest" description="Disordered" evidence="4">
    <location>
        <begin position="142"/>
        <end position="167"/>
    </location>
</feature>
<keyword evidence="3" id="KW-0067">ATP-binding</keyword>